<dbReference type="EC" id="2.1.1.37" evidence="7"/>
<comment type="caution">
    <text evidence="8">The sequence shown here is derived from an EMBL/GenBank/DDBJ whole genome shotgun (WGS) entry which is preliminary data.</text>
</comment>
<dbReference type="Gene3D" id="3.40.50.150">
    <property type="entry name" value="Vaccinia Virus protein VP39"/>
    <property type="match status" value="1"/>
</dbReference>
<keyword evidence="2 5" id="KW-0808">Transferase</keyword>
<reference evidence="8" key="1">
    <citation type="submission" date="2021-10" db="EMBL/GenBank/DDBJ databases">
        <title>Anaerobic single-cell dispensing facilitates the cultivation of human gut bacteria.</title>
        <authorList>
            <person name="Afrizal A."/>
        </authorList>
    </citation>
    <scope>NUCLEOTIDE SEQUENCE</scope>
    <source>
        <strain evidence="8">CLA-AA-H233</strain>
    </source>
</reference>
<evidence type="ECO:0000313" key="8">
    <source>
        <dbReference type="EMBL" id="MCC2199766.1"/>
    </source>
</evidence>
<keyword evidence="9" id="KW-1185">Reference proteome</keyword>
<dbReference type="InterPro" id="IPR029063">
    <property type="entry name" value="SAM-dependent_MTases_sf"/>
</dbReference>
<dbReference type="InterPro" id="IPR018117">
    <property type="entry name" value="C5_DNA_meth_AS"/>
</dbReference>
<dbReference type="GO" id="GO:0008168">
    <property type="term" value="F:methyltransferase activity"/>
    <property type="evidence" value="ECO:0007669"/>
    <property type="project" value="UniProtKB-KW"/>
</dbReference>
<dbReference type="Pfam" id="PF00145">
    <property type="entry name" value="DNA_methylase"/>
    <property type="match status" value="1"/>
</dbReference>
<dbReference type="InterPro" id="IPR001525">
    <property type="entry name" value="C5_MeTfrase"/>
</dbReference>
<dbReference type="SUPFAM" id="SSF53335">
    <property type="entry name" value="S-adenosyl-L-methionine-dependent methyltransferases"/>
    <property type="match status" value="1"/>
</dbReference>
<keyword evidence="1 5" id="KW-0489">Methyltransferase</keyword>
<evidence type="ECO:0000256" key="6">
    <source>
        <dbReference type="RuleBase" id="RU000416"/>
    </source>
</evidence>
<comment type="catalytic activity">
    <reaction evidence="7">
        <text>a 2'-deoxycytidine in DNA + S-adenosyl-L-methionine = a 5-methyl-2'-deoxycytidine in DNA + S-adenosyl-L-homocysteine + H(+)</text>
        <dbReference type="Rhea" id="RHEA:13681"/>
        <dbReference type="Rhea" id="RHEA-COMP:11369"/>
        <dbReference type="Rhea" id="RHEA-COMP:11370"/>
        <dbReference type="ChEBI" id="CHEBI:15378"/>
        <dbReference type="ChEBI" id="CHEBI:57856"/>
        <dbReference type="ChEBI" id="CHEBI:59789"/>
        <dbReference type="ChEBI" id="CHEBI:85452"/>
        <dbReference type="ChEBI" id="CHEBI:85454"/>
        <dbReference type="EC" id="2.1.1.37"/>
    </reaction>
</comment>
<dbReference type="Gene3D" id="3.90.120.10">
    <property type="entry name" value="DNA Methylase, subunit A, domain 2"/>
    <property type="match status" value="1"/>
</dbReference>
<evidence type="ECO:0000256" key="7">
    <source>
        <dbReference type="RuleBase" id="RU000417"/>
    </source>
</evidence>
<comment type="similarity">
    <text evidence="5 6">Belongs to the class I-like SAM-binding methyltransferase superfamily. C5-methyltransferase family.</text>
</comment>
<proteinExistence type="inferred from homology"/>
<dbReference type="RefSeq" id="WP_227611274.1">
    <property type="nucleotide sequence ID" value="NZ_JAJEQL010000019.1"/>
</dbReference>
<dbReference type="Proteomes" id="UP001430637">
    <property type="component" value="Unassembled WGS sequence"/>
</dbReference>
<evidence type="ECO:0000256" key="4">
    <source>
        <dbReference type="ARBA" id="ARBA00022747"/>
    </source>
</evidence>
<evidence type="ECO:0000256" key="2">
    <source>
        <dbReference type="ARBA" id="ARBA00022679"/>
    </source>
</evidence>
<dbReference type="PRINTS" id="PR00105">
    <property type="entry name" value="C5METTRFRASE"/>
</dbReference>
<evidence type="ECO:0000256" key="1">
    <source>
        <dbReference type="ARBA" id="ARBA00022603"/>
    </source>
</evidence>
<protein>
    <recommendedName>
        <fullName evidence="7">Cytosine-specific methyltransferase</fullName>
        <ecNumber evidence="7">2.1.1.37</ecNumber>
    </recommendedName>
</protein>
<dbReference type="PROSITE" id="PS00094">
    <property type="entry name" value="C5_MTASE_1"/>
    <property type="match status" value="1"/>
</dbReference>
<sequence length="350" mass="39888">MPISAIDLFCGVGGLTHGLQLAGVPVVAGFDVENSCKYAYEKNNTAKFVLKDITQLTGNELEGYYPPNTTVKILVGCAPCQPFSTYSLRYNKHGRKDEKWKLLYYFSNLIKEVQPEVVSMENVPQLSHEKVFSDFLEELRHLKYYLTWEIVNCADFGVPQNRKRLVLLASKYGKIKLIDRQYNETNYRTVRDAIENLPYLEDGGVDEKDPLHRASKLSKMNKRRIVQSKPGGTWEDWDDELKLPCHKKDSGKSYRAVYGRMEWDKPSPTITTQYYGYGNGRFGHPEQNRALSMREGALLQSFPSDYQFLDPDHPETNRSIGVHIGNAVPVELGRAIGLSIMNHLSERGVI</sequence>
<dbReference type="GO" id="GO:0032259">
    <property type="term" value="P:methylation"/>
    <property type="evidence" value="ECO:0007669"/>
    <property type="project" value="UniProtKB-KW"/>
</dbReference>
<evidence type="ECO:0000256" key="5">
    <source>
        <dbReference type="PROSITE-ProRule" id="PRU01016"/>
    </source>
</evidence>
<accession>A0ABS8FBI2</accession>
<keyword evidence="3 5" id="KW-0949">S-adenosyl-L-methionine</keyword>
<gene>
    <name evidence="8" type="ORF">LKD23_08380</name>
</gene>
<dbReference type="PANTHER" id="PTHR10629:SF52">
    <property type="entry name" value="DNA (CYTOSINE-5)-METHYLTRANSFERASE 1"/>
    <property type="match status" value="1"/>
</dbReference>
<dbReference type="PANTHER" id="PTHR10629">
    <property type="entry name" value="CYTOSINE-SPECIFIC METHYLTRANSFERASE"/>
    <property type="match status" value="1"/>
</dbReference>
<evidence type="ECO:0000313" key="9">
    <source>
        <dbReference type="Proteomes" id="UP001430637"/>
    </source>
</evidence>
<feature type="active site" evidence="5">
    <location>
        <position position="80"/>
    </location>
</feature>
<evidence type="ECO:0000256" key="3">
    <source>
        <dbReference type="ARBA" id="ARBA00022691"/>
    </source>
</evidence>
<keyword evidence="4" id="KW-0680">Restriction system</keyword>
<dbReference type="NCBIfam" id="TIGR00675">
    <property type="entry name" value="dcm"/>
    <property type="match status" value="1"/>
</dbReference>
<name>A0ABS8FBI2_9FIRM</name>
<organism evidence="8 9">
    <name type="scientific">Faecalibacterium butyricigenerans</name>
    <dbReference type="NCBI Taxonomy" id="1851427"/>
    <lineage>
        <taxon>Bacteria</taxon>
        <taxon>Bacillati</taxon>
        <taxon>Bacillota</taxon>
        <taxon>Clostridia</taxon>
        <taxon>Eubacteriales</taxon>
        <taxon>Oscillospiraceae</taxon>
        <taxon>Faecalibacterium</taxon>
    </lineage>
</organism>
<dbReference type="EMBL" id="JAJEQL010000019">
    <property type="protein sequence ID" value="MCC2199766.1"/>
    <property type="molecule type" value="Genomic_DNA"/>
</dbReference>
<dbReference type="InterPro" id="IPR050390">
    <property type="entry name" value="C5-Methyltransferase"/>
</dbReference>
<dbReference type="PROSITE" id="PS51679">
    <property type="entry name" value="SAM_MT_C5"/>
    <property type="match status" value="1"/>
</dbReference>